<dbReference type="Pfam" id="PF13102">
    <property type="entry name" value="Phage_int_SAM_5"/>
    <property type="match status" value="1"/>
</dbReference>
<evidence type="ECO:0000313" key="5">
    <source>
        <dbReference type="Proteomes" id="UP001595616"/>
    </source>
</evidence>
<reference evidence="5" key="1">
    <citation type="journal article" date="2019" name="Int. J. Syst. Evol. Microbiol.">
        <title>The Global Catalogue of Microorganisms (GCM) 10K type strain sequencing project: providing services to taxonomists for standard genome sequencing and annotation.</title>
        <authorList>
            <consortium name="The Broad Institute Genomics Platform"/>
            <consortium name="The Broad Institute Genome Sequencing Center for Infectious Disease"/>
            <person name="Wu L."/>
            <person name="Ma J."/>
        </authorList>
    </citation>
    <scope>NUCLEOTIDE SEQUENCE [LARGE SCALE GENOMIC DNA]</scope>
    <source>
        <strain evidence="5">CECT 7956</strain>
    </source>
</reference>
<evidence type="ECO:0000256" key="1">
    <source>
        <dbReference type="ARBA" id="ARBA00023125"/>
    </source>
</evidence>
<protein>
    <submittedName>
        <fullName evidence="4">Phage integrase SAM-like domain-containing protein</fullName>
    </submittedName>
</protein>
<sequence>MATINFIIQTAKKPSQIYVRVKEGSQVDIKAKTPFFINPEDWSTIKKQPKNLKDAEGKKIFLGLQELKNSIMKEINEVNGHTILNSEWLYKIINPVKFQDSKVVDKSLIGYFEKYYLAKKEDLAKESMLKKIKSMEALVRRFEKKLKKPIQLNDVDSAWMINFEKFMRDNKYGQGYIFRSVKFIKTICRDARESGLETNINLDSIKSKDKKAYKIYLTEEEIEILKDTLLPTESLENARDWLVISCYLGQRVSDLMRCEKGKIKEIDGHKVIDLRQKKTDKAIMIAVFPEVEEFLAKRDGDFPRPISDVKYNKYVKEVCKIAGLNEIIEGSLNDTELNRKIDGFYPKWQLISSHVGRRSFATNYYGKYPTALLMAQTGHTTERAFLEYIGKGQVDQVLQLLKMINK</sequence>
<gene>
    <name evidence="4" type="ORF">ACFOOI_03695</name>
</gene>
<dbReference type="Gene3D" id="1.10.443.10">
    <property type="entry name" value="Intergrase catalytic core"/>
    <property type="match status" value="1"/>
</dbReference>
<keyword evidence="1" id="KW-0238">DNA-binding</keyword>
<dbReference type="SUPFAM" id="SSF56349">
    <property type="entry name" value="DNA breaking-rejoining enzymes"/>
    <property type="match status" value="1"/>
</dbReference>
<dbReference type="EMBL" id="JBHRYQ010000001">
    <property type="protein sequence ID" value="MFC3809748.1"/>
    <property type="molecule type" value="Genomic_DNA"/>
</dbReference>
<dbReference type="Gene3D" id="1.10.150.130">
    <property type="match status" value="1"/>
</dbReference>
<evidence type="ECO:0000313" key="4">
    <source>
        <dbReference type="EMBL" id="MFC3809748.1"/>
    </source>
</evidence>
<feature type="domain" description="Phage integrase SAM-like" evidence="3">
    <location>
        <begin position="108"/>
        <end position="195"/>
    </location>
</feature>
<keyword evidence="5" id="KW-1185">Reference proteome</keyword>
<dbReference type="InterPro" id="IPR010998">
    <property type="entry name" value="Integrase_recombinase_N"/>
</dbReference>
<keyword evidence="2" id="KW-0233">DNA recombination</keyword>
<dbReference type="InterPro" id="IPR013762">
    <property type="entry name" value="Integrase-like_cat_sf"/>
</dbReference>
<organism evidence="4 5">
    <name type="scientific">Lacihabitans lacunae</name>
    <dbReference type="NCBI Taxonomy" id="1028214"/>
    <lineage>
        <taxon>Bacteria</taxon>
        <taxon>Pseudomonadati</taxon>
        <taxon>Bacteroidota</taxon>
        <taxon>Cytophagia</taxon>
        <taxon>Cytophagales</taxon>
        <taxon>Leadbetterellaceae</taxon>
        <taxon>Lacihabitans</taxon>
    </lineage>
</organism>
<evidence type="ECO:0000259" key="3">
    <source>
        <dbReference type="Pfam" id="PF13102"/>
    </source>
</evidence>
<dbReference type="InterPro" id="IPR011010">
    <property type="entry name" value="DNA_brk_join_enz"/>
</dbReference>
<evidence type="ECO:0000256" key="2">
    <source>
        <dbReference type="ARBA" id="ARBA00023172"/>
    </source>
</evidence>
<accession>A0ABV7YQY1</accession>
<dbReference type="Proteomes" id="UP001595616">
    <property type="component" value="Unassembled WGS sequence"/>
</dbReference>
<name>A0ABV7YQY1_9BACT</name>
<proteinExistence type="predicted"/>
<dbReference type="InterPro" id="IPR025269">
    <property type="entry name" value="SAM-like_dom"/>
</dbReference>
<comment type="caution">
    <text evidence="4">The sequence shown here is derived from an EMBL/GenBank/DDBJ whole genome shotgun (WGS) entry which is preliminary data.</text>
</comment>
<dbReference type="RefSeq" id="WP_379835201.1">
    <property type="nucleotide sequence ID" value="NZ_JBHRYQ010000001.1"/>
</dbReference>